<dbReference type="EMBL" id="VYSG01000003">
    <property type="protein sequence ID" value="NEG70419.1"/>
    <property type="molecule type" value="Genomic_DNA"/>
</dbReference>
<protein>
    <submittedName>
        <fullName evidence="2">Uncharacterized protein</fullName>
    </submittedName>
</protein>
<gene>
    <name evidence="2" type="ORF">F6S87_07390</name>
</gene>
<reference evidence="2 3" key="1">
    <citation type="submission" date="2019-09" db="EMBL/GenBank/DDBJ databases">
        <title>Phylogenetic characterization of a novel taxon of the genus Bifidobacterium: Bifidobacterium choloepi sp. nov.</title>
        <authorList>
            <person name="Modesto M."/>
            <person name="Satti M."/>
        </authorList>
    </citation>
    <scope>NUCLEOTIDE SEQUENCE [LARGE SCALE GENOMIC DNA]</scope>
    <source>
        <strain evidence="2 3">BRDM6</strain>
    </source>
</reference>
<comment type="caution">
    <text evidence="2">The sequence shown here is derived from an EMBL/GenBank/DDBJ whole genome shotgun (WGS) entry which is preliminary data.</text>
</comment>
<evidence type="ECO:0000256" key="1">
    <source>
        <dbReference type="SAM" id="MobiDB-lite"/>
    </source>
</evidence>
<proteinExistence type="predicted"/>
<dbReference type="RefSeq" id="WP_163228006.1">
    <property type="nucleotide sequence ID" value="NZ_VYSG01000003.1"/>
</dbReference>
<accession>A0A6I5N413</accession>
<dbReference type="Proteomes" id="UP000469292">
    <property type="component" value="Unassembled WGS sequence"/>
</dbReference>
<name>A0A6I5N413_9BIFI</name>
<feature type="region of interest" description="Disordered" evidence="1">
    <location>
        <begin position="1"/>
        <end position="58"/>
    </location>
</feature>
<keyword evidence="3" id="KW-1185">Reference proteome</keyword>
<evidence type="ECO:0000313" key="2">
    <source>
        <dbReference type="EMBL" id="NEG70419.1"/>
    </source>
</evidence>
<feature type="compositionally biased region" description="Basic and acidic residues" evidence="1">
    <location>
        <begin position="7"/>
        <end position="21"/>
    </location>
</feature>
<evidence type="ECO:0000313" key="3">
    <source>
        <dbReference type="Proteomes" id="UP000469292"/>
    </source>
</evidence>
<feature type="compositionally biased region" description="Basic residues" evidence="1">
    <location>
        <begin position="43"/>
        <end position="52"/>
    </location>
</feature>
<dbReference type="AlphaFoldDB" id="A0A6I5N413"/>
<sequence>MVRHTPRTADADSRDERRRVDAPNNAPHNPKEHPQVDSQNKSTKPKKPKKKPVVPTDEMEAAVAGVGLAMEREGWNRRPLLVWSPSIDEESRADDVDRLDAPVPGLDEARVVMTSPMHWYLRAVESCAPSARRDGDYVEMSRNDMPDFVLDSGAMCGVDAVVGAVVASSRWNDGVPVLLAAVAESAKFLSTVADRDGEGYGHFMQLLHRVRTYLDAVAREADPATAMETARQLGDLAELPDLLANPFALVDLMSASLAFALYDDTRMLCYDILDRMNAAMERYARDAGVFDGNDSPVNLLPDDLWAGPTAETTAAIDAMMAGLDAAIAADERDRRRRRMIASIAWKQYQSHVQFFRYDLLVLSGENDAADRMVAGQPYFPPFADAAAMTLVDRGDWEQLLALADDVLAHDPRQPFAFLSTDTLPYGWGSLREIALQGLGERRELLKLYRQRVLEARELSTAGLDALRNLYAMCSSNWSQQVQTLIRGWQRDGDRKVRNRVYEYFLLTESDFGVSARYIGELAGGGAVTNLDDITHELLLEPEEYLDEFYFSLGSPIRDLGWKDIAHAGQPE</sequence>
<organism evidence="2 3">
    <name type="scientific">Bifidobacterium choloepi</name>
    <dbReference type="NCBI Taxonomy" id="2614131"/>
    <lineage>
        <taxon>Bacteria</taxon>
        <taxon>Bacillati</taxon>
        <taxon>Actinomycetota</taxon>
        <taxon>Actinomycetes</taxon>
        <taxon>Bifidobacteriales</taxon>
        <taxon>Bifidobacteriaceae</taxon>
        <taxon>Bifidobacterium</taxon>
    </lineage>
</organism>